<reference evidence="15" key="1">
    <citation type="submission" date="2020-05" db="EMBL/GenBank/DDBJ databases">
        <authorList>
            <person name="Chiriac C."/>
            <person name="Salcher M."/>
            <person name="Ghai R."/>
            <person name="Kavagutti S V."/>
        </authorList>
    </citation>
    <scope>NUCLEOTIDE SEQUENCE</scope>
</reference>
<evidence type="ECO:0000256" key="3">
    <source>
        <dbReference type="ARBA" id="ARBA00022679"/>
    </source>
</evidence>
<evidence type="ECO:0000256" key="6">
    <source>
        <dbReference type="ARBA" id="ARBA00022722"/>
    </source>
</evidence>
<keyword evidence="6" id="KW-0540">Nuclease</keyword>
<keyword evidence="8" id="KW-0239">DNA-directed DNA polymerase</keyword>
<keyword evidence="7" id="KW-0378">Hydrolase</keyword>
<dbReference type="InterPro" id="IPR023211">
    <property type="entry name" value="DNA_pol_palm_dom_sf"/>
</dbReference>
<dbReference type="EC" id="2.7.7.7" evidence="2"/>
<evidence type="ECO:0000256" key="7">
    <source>
        <dbReference type="ARBA" id="ARBA00022801"/>
    </source>
</evidence>
<dbReference type="Pfam" id="PF00136">
    <property type="entry name" value="DNA_pol_B"/>
    <property type="match status" value="1"/>
</dbReference>
<keyword evidence="12" id="KW-0175">Coiled coil</keyword>
<feature type="non-terminal residue" evidence="15">
    <location>
        <position position="1"/>
    </location>
</feature>
<feature type="domain" description="DNA-directed DNA polymerase family B multifunctional" evidence="13">
    <location>
        <begin position="198"/>
        <end position="319"/>
    </location>
</feature>
<evidence type="ECO:0000313" key="15">
    <source>
        <dbReference type="EMBL" id="CAB4218096.1"/>
    </source>
</evidence>
<dbReference type="SUPFAM" id="SSF56672">
    <property type="entry name" value="DNA/RNA polymerases"/>
    <property type="match status" value="1"/>
</dbReference>
<evidence type="ECO:0000256" key="1">
    <source>
        <dbReference type="ARBA" id="ARBA00005755"/>
    </source>
</evidence>
<dbReference type="Gene3D" id="1.10.287.690">
    <property type="entry name" value="Helix hairpin bin"/>
    <property type="match status" value="1"/>
</dbReference>
<evidence type="ECO:0000256" key="11">
    <source>
        <dbReference type="ARBA" id="ARBA00049244"/>
    </source>
</evidence>
<keyword evidence="4" id="KW-0548">Nucleotidyltransferase</keyword>
<dbReference type="InterPro" id="IPR006134">
    <property type="entry name" value="DNA-dir_DNA_pol_B_multi_dom"/>
</dbReference>
<organism evidence="15">
    <name type="scientific">uncultured Caudovirales phage</name>
    <dbReference type="NCBI Taxonomy" id="2100421"/>
    <lineage>
        <taxon>Viruses</taxon>
        <taxon>Duplodnaviria</taxon>
        <taxon>Heunggongvirae</taxon>
        <taxon>Uroviricota</taxon>
        <taxon>Caudoviricetes</taxon>
        <taxon>Peduoviridae</taxon>
        <taxon>Maltschvirus</taxon>
        <taxon>Maltschvirus maltsch</taxon>
    </lineage>
</organism>
<keyword evidence="5" id="KW-0235">DNA replication</keyword>
<dbReference type="GO" id="GO:0039693">
    <property type="term" value="P:viral DNA genome replication"/>
    <property type="evidence" value="ECO:0007669"/>
    <property type="project" value="UniProtKB-KW"/>
</dbReference>
<dbReference type="InterPro" id="IPR036397">
    <property type="entry name" value="RNaseH_sf"/>
</dbReference>
<proteinExistence type="inferred from homology"/>
<dbReference type="Gene3D" id="3.30.342.10">
    <property type="entry name" value="DNA Polymerase, chain B, domain 1"/>
    <property type="match status" value="1"/>
</dbReference>
<sequence length="326" mass="37856">TMKKLEESPILQMQDEVNDYFKAHGQTFTLKYLFFETEEELMKTFFHKVLPKIPFLTGWNVIGFDWIYLINRCKKLDIDPMQTMPSKTLIGKSKMPVHLGLLDYMEVFMNTKPYKVVENYKLDYIANLVLGTTKLHSEYATMMEAQQDIENFIKYNIIDTILIKLIEDKLGLLDVAFAISKFAKVDVSKVFSAVFITESLMCREFLDRGRYMANDRRELEEDATYDGAYVAKPEPGYYKYVSCFDFASMYPNIQIQFNISPDAYLGKIKPGIELQPDQILTKNDTVFTNKMDSAARTILTKLYNGRVDTKNQMKKLEEQLSSEKVA</sequence>
<feature type="coiled-coil region" evidence="12">
    <location>
        <begin position="299"/>
        <end position="326"/>
    </location>
</feature>
<evidence type="ECO:0000256" key="9">
    <source>
        <dbReference type="ARBA" id="ARBA00023109"/>
    </source>
</evidence>
<dbReference type="InterPro" id="IPR043502">
    <property type="entry name" value="DNA/RNA_pol_sf"/>
</dbReference>
<protein>
    <recommendedName>
        <fullName evidence="2">DNA-directed DNA polymerase</fullName>
        <ecNumber evidence="2">2.7.7.7</ecNumber>
    </recommendedName>
</protein>
<dbReference type="GO" id="GO:0000166">
    <property type="term" value="F:nucleotide binding"/>
    <property type="evidence" value="ECO:0007669"/>
    <property type="project" value="InterPro"/>
</dbReference>
<dbReference type="EMBL" id="LR797474">
    <property type="protein sequence ID" value="CAB4218096.1"/>
    <property type="molecule type" value="Genomic_DNA"/>
</dbReference>
<dbReference type="GO" id="GO:0016787">
    <property type="term" value="F:hydrolase activity"/>
    <property type="evidence" value="ECO:0007669"/>
    <property type="project" value="UniProtKB-KW"/>
</dbReference>
<dbReference type="Pfam" id="PF03104">
    <property type="entry name" value="DNA_pol_B_exo1"/>
    <property type="match status" value="1"/>
</dbReference>
<name>A0A6J5SSM1_9CAUD</name>
<gene>
    <name evidence="15" type="ORF">UFOVP1604_1</name>
</gene>
<dbReference type="Gene3D" id="3.30.420.10">
    <property type="entry name" value="Ribonuclease H-like superfamily/Ribonuclease H"/>
    <property type="match status" value="1"/>
</dbReference>
<keyword evidence="10" id="KW-0238">DNA-binding</keyword>
<evidence type="ECO:0000259" key="13">
    <source>
        <dbReference type="Pfam" id="PF00136"/>
    </source>
</evidence>
<dbReference type="GO" id="GO:0004518">
    <property type="term" value="F:nuclease activity"/>
    <property type="evidence" value="ECO:0007669"/>
    <property type="project" value="UniProtKB-KW"/>
</dbReference>
<keyword evidence="9" id="KW-1194">Viral DNA replication</keyword>
<dbReference type="PANTHER" id="PTHR10322">
    <property type="entry name" value="DNA POLYMERASE CATALYTIC SUBUNIT"/>
    <property type="match status" value="1"/>
</dbReference>
<dbReference type="SMART" id="SM00486">
    <property type="entry name" value="POLBc"/>
    <property type="match status" value="1"/>
</dbReference>
<dbReference type="GO" id="GO:0003677">
    <property type="term" value="F:DNA binding"/>
    <property type="evidence" value="ECO:0007669"/>
    <property type="project" value="UniProtKB-KW"/>
</dbReference>
<evidence type="ECO:0000256" key="5">
    <source>
        <dbReference type="ARBA" id="ARBA00022705"/>
    </source>
</evidence>
<evidence type="ECO:0000256" key="8">
    <source>
        <dbReference type="ARBA" id="ARBA00022932"/>
    </source>
</evidence>
<comment type="similarity">
    <text evidence="1">Belongs to the DNA polymerase type-B family.</text>
</comment>
<feature type="domain" description="DNA-directed DNA polymerase family B exonuclease" evidence="14">
    <location>
        <begin position="31"/>
        <end position="82"/>
    </location>
</feature>
<dbReference type="InterPro" id="IPR050240">
    <property type="entry name" value="DNA_pol_type-B"/>
</dbReference>
<keyword evidence="3" id="KW-0808">Transferase</keyword>
<dbReference type="SUPFAM" id="SSF53098">
    <property type="entry name" value="Ribonuclease H-like"/>
    <property type="match status" value="1"/>
</dbReference>
<dbReference type="InterPro" id="IPR012337">
    <property type="entry name" value="RNaseH-like_sf"/>
</dbReference>
<dbReference type="PANTHER" id="PTHR10322:SF23">
    <property type="entry name" value="DNA POLYMERASE DELTA CATALYTIC SUBUNIT"/>
    <property type="match status" value="1"/>
</dbReference>
<dbReference type="InterPro" id="IPR006172">
    <property type="entry name" value="DNA-dir_DNA_pol_B"/>
</dbReference>
<dbReference type="GO" id="GO:0003887">
    <property type="term" value="F:DNA-directed DNA polymerase activity"/>
    <property type="evidence" value="ECO:0007669"/>
    <property type="project" value="UniProtKB-KW"/>
</dbReference>
<evidence type="ECO:0000256" key="4">
    <source>
        <dbReference type="ARBA" id="ARBA00022695"/>
    </source>
</evidence>
<evidence type="ECO:0000256" key="12">
    <source>
        <dbReference type="SAM" id="Coils"/>
    </source>
</evidence>
<dbReference type="Gene3D" id="3.90.1600.10">
    <property type="entry name" value="Palm domain of DNA polymerase"/>
    <property type="match status" value="1"/>
</dbReference>
<dbReference type="GO" id="GO:0006260">
    <property type="term" value="P:DNA replication"/>
    <property type="evidence" value="ECO:0007669"/>
    <property type="project" value="UniProtKB-KW"/>
</dbReference>
<accession>A0A6J5SSM1</accession>
<evidence type="ECO:0000256" key="10">
    <source>
        <dbReference type="ARBA" id="ARBA00023125"/>
    </source>
</evidence>
<dbReference type="InterPro" id="IPR006133">
    <property type="entry name" value="DNA-dir_DNA_pol_B_exonuc"/>
</dbReference>
<evidence type="ECO:0000256" key="2">
    <source>
        <dbReference type="ARBA" id="ARBA00012417"/>
    </source>
</evidence>
<evidence type="ECO:0000259" key="14">
    <source>
        <dbReference type="Pfam" id="PF03104"/>
    </source>
</evidence>
<comment type="catalytic activity">
    <reaction evidence="11">
        <text>DNA(n) + a 2'-deoxyribonucleoside 5'-triphosphate = DNA(n+1) + diphosphate</text>
        <dbReference type="Rhea" id="RHEA:22508"/>
        <dbReference type="Rhea" id="RHEA-COMP:17339"/>
        <dbReference type="Rhea" id="RHEA-COMP:17340"/>
        <dbReference type="ChEBI" id="CHEBI:33019"/>
        <dbReference type="ChEBI" id="CHEBI:61560"/>
        <dbReference type="ChEBI" id="CHEBI:173112"/>
        <dbReference type="EC" id="2.7.7.7"/>
    </reaction>
</comment>